<keyword evidence="1" id="KW-0812">Transmembrane</keyword>
<evidence type="ECO:0000256" key="1">
    <source>
        <dbReference type="SAM" id="Phobius"/>
    </source>
</evidence>
<keyword evidence="1" id="KW-1133">Transmembrane helix</keyword>
<reference evidence="2" key="1">
    <citation type="submission" date="2009-05" db="EMBL/GenBank/DDBJ databases">
        <authorList>
            <person name="Harkins D.M."/>
            <person name="DeShazer D."/>
            <person name="Woods D.E."/>
            <person name="Brinkac L.M."/>
            <person name="Brown K.A."/>
            <person name="Hung G.C."/>
            <person name="Tuanyok A."/>
            <person name="Zhang B."/>
            <person name="Nierman W.C."/>
        </authorList>
    </citation>
    <scope>NUCLEOTIDE SEQUENCE [LARGE SCALE GENOMIC DNA]</scope>
    <source>
        <strain evidence="2">1710a</strain>
    </source>
</reference>
<organism evidence="2">
    <name type="scientific">Burkholderia pseudomallei 1710a</name>
    <dbReference type="NCBI Taxonomy" id="320371"/>
    <lineage>
        <taxon>Bacteria</taxon>
        <taxon>Pseudomonadati</taxon>
        <taxon>Pseudomonadota</taxon>
        <taxon>Betaproteobacteria</taxon>
        <taxon>Burkholderiales</taxon>
        <taxon>Burkholderiaceae</taxon>
        <taxon>Burkholderia</taxon>
        <taxon>pseudomallei group</taxon>
    </lineage>
</organism>
<gene>
    <name evidence="2" type="ORF">BURPS1710A_4188</name>
</gene>
<dbReference type="HOGENOM" id="CLU_2080370_0_0_4"/>
<dbReference type="RefSeq" id="WP_004527866.1">
    <property type="nucleotide sequence ID" value="NZ_CM000832.1"/>
</dbReference>
<sequence length="117" mass="13067">MFVSLWFAAAAATASGIALDMRRLRVNRVGTSRTGWAVACVFAGPLAGGVYLYQRRVAWRALIEAVWQAAGDRSQPVHVRRQRLLALRSTGVIGRHVFLACWDELQADERTAGWRDR</sequence>
<protein>
    <submittedName>
        <fullName evidence="2">Uncharacterized protein</fullName>
    </submittedName>
</protein>
<dbReference type="Proteomes" id="UP000001812">
    <property type="component" value="Chromosome I"/>
</dbReference>
<evidence type="ECO:0000313" key="2">
    <source>
        <dbReference type="EMBL" id="EET06640.1"/>
    </source>
</evidence>
<dbReference type="EMBL" id="CM000832">
    <property type="protein sequence ID" value="EET06640.1"/>
    <property type="molecule type" value="Genomic_DNA"/>
</dbReference>
<name>A0A0E1W098_BURPE</name>
<proteinExistence type="predicted"/>
<dbReference type="AlphaFoldDB" id="A0A0E1W098"/>
<keyword evidence="1" id="KW-0472">Membrane</keyword>
<accession>A0A0E1W098</accession>
<feature type="transmembrane region" description="Helical" evidence="1">
    <location>
        <begin position="34"/>
        <end position="53"/>
    </location>
</feature>